<dbReference type="RefSeq" id="WP_144197953.1">
    <property type="nucleotide sequence ID" value="NZ_CAJPVH010000094.1"/>
</dbReference>
<evidence type="ECO:0000313" key="2">
    <source>
        <dbReference type="EMBL" id="TSP12368.1"/>
    </source>
</evidence>
<dbReference type="Proteomes" id="UP001056132">
    <property type="component" value="Chromosome 1"/>
</dbReference>
<reference evidence="2 4" key="1">
    <citation type="submission" date="2019-05" db="EMBL/GenBank/DDBJ databases">
        <title>Whole genome sequence analysis of Cupriavidus campinensis S14E4C strain.</title>
        <authorList>
            <person name="Abbaszade G."/>
            <person name="Szabo A."/>
            <person name="Toumi M."/>
            <person name="Toth E."/>
        </authorList>
    </citation>
    <scope>NUCLEOTIDE SEQUENCE [LARGE SCALE GENOMIC DNA]</scope>
    <source>
        <strain evidence="2 4">S14E4C</strain>
    </source>
</reference>
<organism evidence="3 5">
    <name type="scientific">Cupriavidus campinensis</name>
    <dbReference type="NCBI Taxonomy" id="151783"/>
    <lineage>
        <taxon>Bacteria</taxon>
        <taxon>Pseudomonadati</taxon>
        <taxon>Pseudomonadota</taxon>
        <taxon>Betaproteobacteria</taxon>
        <taxon>Burkholderiales</taxon>
        <taxon>Burkholderiaceae</taxon>
        <taxon>Cupriavidus</taxon>
    </lineage>
</organism>
<feature type="chain" id="PRO_5042137888" evidence="1">
    <location>
        <begin position="23"/>
        <end position="73"/>
    </location>
</feature>
<evidence type="ECO:0000313" key="4">
    <source>
        <dbReference type="Proteomes" id="UP000318943"/>
    </source>
</evidence>
<gene>
    <name evidence="2" type="ORF">FGG12_12295</name>
    <name evidence="3" type="ORF">M5D45_13070</name>
</gene>
<proteinExistence type="predicted"/>
<dbReference type="NCBIfam" id="TIGR02811">
    <property type="entry name" value="formate_TAT"/>
    <property type="match status" value="1"/>
</dbReference>
<sequence>MKDKQSRVARRTFLAGAGVVAAAGAAAVATRGQSALADAIAPPTAADAADPAPDSQGYRVSAHIRKYYRTTLI</sequence>
<dbReference type="Proteomes" id="UP000318943">
    <property type="component" value="Unassembled WGS sequence"/>
</dbReference>
<dbReference type="PIRSF" id="PIRSF036704">
    <property type="entry name" value="UCP036704"/>
    <property type="match status" value="1"/>
</dbReference>
<dbReference type="KEGG" id="ccam:M5D45_13070"/>
<reference evidence="3" key="3">
    <citation type="submission" date="2022-05" db="EMBL/GenBank/DDBJ databases">
        <authorList>
            <person name="Kunte H.-J."/>
        </authorList>
    </citation>
    <scope>NUCLEOTIDE SEQUENCE</scope>
    <source>
        <strain evidence="3">G5</strain>
    </source>
</reference>
<dbReference type="InterPro" id="IPR014177">
    <property type="entry name" value="Formate_DH_TAT-contain"/>
</dbReference>
<evidence type="ECO:0000313" key="5">
    <source>
        <dbReference type="Proteomes" id="UP001056132"/>
    </source>
</evidence>
<accession>A0AAE9HX37</accession>
<feature type="signal peptide" evidence="1">
    <location>
        <begin position="1"/>
        <end position="22"/>
    </location>
</feature>
<dbReference type="EMBL" id="VCIZ01000006">
    <property type="protein sequence ID" value="TSP12368.1"/>
    <property type="molecule type" value="Genomic_DNA"/>
</dbReference>
<evidence type="ECO:0000256" key="1">
    <source>
        <dbReference type="SAM" id="SignalP"/>
    </source>
</evidence>
<dbReference type="InterPro" id="IPR006311">
    <property type="entry name" value="TAT_signal"/>
</dbReference>
<dbReference type="EMBL" id="CP097330">
    <property type="protein sequence ID" value="URF03453.1"/>
    <property type="molecule type" value="Genomic_DNA"/>
</dbReference>
<keyword evidence="4" id="KW-1185">Reference proteome</keyword>
<evidence type="ECO:0000313" key="3">
    <source>
        <dbReference type="EMBL" id="URF03453.1"/>
    </source>
</evidence>
<keyword evidence="1" id="KW-0732">Signal</keyword>
<name>A0AAE9HX37_9BURK</name>
<dbReference type="AlphaFoldDB" id="A0AAE9HX37"/>
<dbReference type="PROSITE" id="PS51318">
    <property type="entry name" value="TAT"/>
    <property type="match status" value="1"/>
</dbReference>
<reference evidence="3" key="2">
    <citation type="journal article" date="2022" name="Microbiol. Resour. Announc.">
        <title>Genome Sequence of Cupriavidus campinensis Strain G5, a Member of a Bacterial Consortium Capable of Polyethylene Degradation.</title>
        <authorList>
            <person name="Schneider B."/>
            <person name="Pfeiffer F."/>
            <person name="Dyall-Smith M."/>
            <person name="Kunte H.J."/>
        </authorList>
    </citation>
    <scope>NUCLEOTIDE SEQUENCE</scope>
    <source>
        <strain evidence="3">G5</strain>
    </source>
</reference>
<protein>
    <submittedName>
        <fullName evidence="3">Formate dehydrogenase</fullName>
    </submittedName>
</protein>